<keyword evidence="4" id="KW-1185">Reference proteome</keyword>
<keyword evidence="1" id="KW-0732">Signal</keyword>
<dbReference type="InterPro" id="IPR006619">
    <property type="entry name" value="PGRP_domain_met/bac"/>
</dbReference>
<dbReference type="EMBL" id="QHJQ01000007">
    <property type="protein sequence ID" value="PXA03779.1"/>
    <property type="molecule type" value="Genomic_DNA"/>
</dbReference>
<dbReference type="Pfam" id="PF01510">
    <property type="entry name" value="Amidase_2"/>
    <property type="match status" value="1"/>
</dbReference>
<protein>
    <submittedName>
        <fullName evidence="3">Peptidoglycan-binding protein</fullName>
    </submittedName>
</protein>
<dbReference type="Gene3D" id="3.40.80.10">
    <property type="entry name" value="Peptidoglycan recognition protein-like"/>
    <property type="match status" value="1"/>
</dbReference>
<accession>A0A317ZJ24</accession>
<dbReference type="CDD" id="cd06583">
    <property type="entry name" value="PGRP"/>
    <property type="match status" value="1"/>
</dbReference>
<evidence type="ECO:0000313" key="3">
    <source>
        <dbReference type="EMBL" id="PXA03779.1"/>
    </source>
</evidence>
<comment type="caution">
    <text evidence="3">The sequence shown here is derived from an EMBL/GenBank/DDBJ whole genome shotgun (WGS) entry which is preliminary data.</text>
</comment>
<feature type="domain" description="LysM" evidence="2">
    <location>
        <begin position="32"/>
        <end position="75"/>
    </location>
</feature>
<dbReference type="PANTHER" id="PTHR33734:SF22">
    <property type="entry name" value="MEMBRANE-BOUND LYTIC MUREIN TRANSGLYCOSYLASE D"/>
    <property type="match status" value="1"/>
</dbReference>
<dbReference type="GO" id="GO:0008270">
    <property type="term" value="F:zinc ion binding"/>
    <property type="evidence" value="ECO:0007669"/>
    <property type="project" value="InterPro"/>
</dbReference>
<dbReference type="PANTHER" id="PTHR33734">
    <property type="entry name" value="LYSM DOMAIN-CONTAINING GPI-ANCHORED PROTEIN 2"/>
    <property type="match status" value="1"/>
</dbReference>
<dbReference type="GO" id="GO:0008932">
    <property type="term" value="F:lytic endotransglycosylase activity"/>
    <property type="evidence" value="ECO:0007669"/>
    <property type="project" value="TreeGrafter"/>
</dbReference>
<dbReference type="SMART" id="SM00701">
    <property type="entry name" value="PGRP"/>
    <property type="match status" value="1"/>
</dbReference>
<dbReference type="GO" id="GO:0008745">
    <property type="term" value="F:N-acetylmuramoyl-L-alanine amidase activity"/>
    <property type="evidence" value="ECO:0007669"/>
    <property type="project" value="InterPro"/>
</dbReference>
<proteinExistence type="predicted"/>
<evidence type="ECO:0000256" key="1">
    <source>
        <dbReference type="SAM" id="SignalP"/>
    </source>
</evidence>
<dbReference type="Gene3D" id="3.10.350.10">
    <property type="entry name" value="LysM domain"/>
    <property type="match status" value="2"/>
</dbReference>
<reference evidence="3 4" key="1">
    <citation type="submission" date="2018-05" db="EMBL/GenBank/DDBJ databases">
        <title>Coraliomargarita sinensis sp. nov., isolated from a marine solar saltern.</title>
        <authorList>
            <person name="Zhou L.Y."/>
        </authorList>
    </citation>
    <scope>NUCLEOTIDE SEQUENCE [LARGE SCALE GENOMIC DNA]</scope>
    <source>
        <strain evidence="3 4">WN38</strain>
    </source>
</reference>
<sequence>MDQVRRRFTRNALLTGVFSPALAGSLFAASDSVHVVQAGDTLTGISKRYGISTSELRRANKVSGDLIRVGQRLSIPGTGSSKPAPPSYHIVQAGDTLSGIAIQYGITVAQIKRDNSLNSDVIRIGQKLVISSNHTSGNDYLVNVRAVTARISVRRDNWKRIVVHHSGIKHGNASVYDSAHRRRGMQNGLAYHFVIGNGIDSGDGEIEIGPRWRKQLLGGHVKSYHINLTAIGICLVGNFEKTHPSRRQLEAFTQLMDWLRGGVLPKAHRFAGHRELKGEQTICPGKNFPLAAMHARYGH</sequence>
<dbReference type="GO" id="GO:0009253">
    <property type="term" value="P:peptidoglycan catabolic process"/>
    <property type="evidence" value="ECO:0007669"/>
    <property type="project" value="InterPro"/>
</dbReference>
<dbReference type="AlphaFoldDB" id="A0A317ZJ24"/>
<dbReference type="PROSITE" id="PS51782">
    <property type="entry name" value="LYSM"/>
    <property type="match status" value="2"/>
</dbReference>
<dbReference type="SMART" id="SM00257">
    <property type="entry name" value="LysM"/>
    <property type="match status" value="2"/>
</dbReference>
<dbReference type="SUPFAM" id="SSF55846">
    <property type="entry name" value="N-acetylmuramoyl-L-alanine amidase-like"/>
    <property type="match status" value="1"/>
</dbReference>
<dbReference type="InterPro" id="IPR018392">
    <property type="entry name" value="LysM"/>
</dbReference>
<organism evidence="3 4">
    <name type="scientific">Coraliomargarita sinensis</name>
    <dbReference type="NCBI Taxonomy" id="2174842"/>
    <lineage>
        <taxon>Bacteria</taxon>
        <taxon>Pseudomonadati</taxon>
        <taxon>Verrucomicrobiota</taxon>
        <taxon>Opitutia</taxon>
        <taxon>Puniceicoccales</taxon>
        <taxon>Coraliomargaritaceae</taxon>
        <taxon>Coraliomargarita</taxon>
    </lineage>
</organism>
<feature type="signal peptide" evidence="1">
    <location>
        <begin position="1"/>
        <end position="23"/>
    </location>
</feature>
<gene>
    <name evidence="3" type="ORF">DDZ13_10860</name>
</gene>
<dbReference type="InterPro" id="IPR036779">
    <property type="entry name" value="LysM_dom_sf"/>
</dbReference>
<dbReference type="InParanoid" id="A0A317ZJ24"/>
<dbReference type="SUPFAM" id="SSF54106">
    <property type="entry name" value="LysM domain"/>
    <property type="match status" value="2"/>
</dbReference>
<feature type="domain" description="LysM" evidence="2">
    <location>
        <begin position="87"/>
        <end position="130"/>
    </location>
</feature>
<evidence type="ECO:0000259" key="2">
    <source>
        <dbReference type="PROSITE" id="PS51782"/>
    </source>
</evidence>
<dbReference type="RefSeq" id="WP_110131475.1">
    <property type="nucleotide sequence ID" value="NZ_QHJQ01000007.1"/>
</dbReference>
<evidence type="ECO:0000313" key="4">
    <source>
        <dbReference type="Proteomes" id="UP000247099"/>
    </source>
</evidence>
<dbReference type="OrthoDB" id="9811296at2"/>
<dbReference type="CDD" id="cd00118">
    <property type="entry name" value="LysM"/>
    <property type="match status" value="2"/>
</dbReference>
<name>A0A317ZJ24_9BACT</name>
<dbReference type="Proteomes" id="UP000247099">
    <property type="component" value="Unassembled WGS sequence"/>
</dbReference>
<dbReference type="InterPro" id="IPR002502">
    <property type="entry name" value="Amidase_domain"/>
</dbReference>
<dbReference type="Pfam" id="PF01476">
    <property type="entry name" value="LysM"/>
    <property type="match status" value="2"/>
</dbReference>
<feature type="chain" id="PRO_5016233988" evidence="1">
    <location>
        <begin position="24"/>
        <end position="299"/>
    </location>
</feature>
<dbReference type="InterPro" id="IPR036505">
    <property type="entry name" value="Amidase/PGRP_sf"/>
</dbReference>